<reference evidence="5" key="2">
    <citation type="submission" date="2022-09" db="EMBL/GenBank/DDBJ databases">
        <authorList>
            <person name="Sun Q."/>
            <person name="Ohkuma M."/>
        </authorList>
    </citation>
    <scope>NUCLEOTIDE SEQUENCE</scope>
    <source>
        <strain evidence="5">JCM 13583</strain>
    </source>
</reference>
<sequence length="188" mass="21051">MKVREFVDFTRGMKDVAPDLDEVMGILGLEEFYEESLYGLSSGQEQLVMLLAALSRDMGLVIADEAFTHIDISRSGRIISYMQRIKRDLIFSTHVPEEAETLADYIVILDSGRTVWSGTVTDLFASDIFEVYLSSAESVQMECLFRYGGICLVRSSPEYLSALMSEGKILGFRKSGARRIYGQSGRLS</sequence>
<dbReference type="InterPro" id="IPR027417">
    <property type="entry name" value="P-loop_NTPase"/>
</dbReference>
<dbReference type="EMBL" id="BMNY01000003">
    <property type="protein sequence ID" value="GGM78462.1"/>
    <property type="molecule type" value="Genomic_DNA"/>
</dbReference>
<dbReference type="Gene3D" id="3.40.50.300">
    <property type="entry name" value="P-loop containing nucleotide triphosphate hydrolases"/>
    <property type="match status" value="1"/>
</dbReference>
<reference evidence="5" key="1">
    <citation type="journal article" date="2014" name="Int. J. Syst. Evol. Microbiol.">
        <title>Complete genome sequence of Corynebacterium casei LMG S-19264T (=DSM 44701T), isolated from a smear-ripened cheese.</title>
        <authorList>
            <consortium name="US DOE Joint Genome Institute (JGI-PGF)"/>
            <person name="Walter F."/>
            <person name="Albersmeier A."/>
            <person name="Kalinowski J."/>
            <person name="Ruckert C."/>
        </authorList>
    </citation>
    <scope>NUCLEOTIDE SEQUENCE</scope>
    <source>
        <strain evidence="5">JCM 13583</strain>
    </source>
</reference>
<keyword evidence="6" id="KW-1185">Reference proteome</keyword>
<evidence type="ECO:0000313" key="5">
    <source>
        <dbReference type="EMBL" id="GGM78462.1"/>
    </source>
</evidence>
<organism evidence="5 6">
    <name type="scientific">Thermogymnomonas acidicola</name>
    <dbReference type="NCBI Taxonomy" id="399579"/>
    <lineage>
        <taxon>Archaea</taxon>
        <taxon>Methanobacteriati</taxon>
        <taxon>Thermoplasmatota</taxon>
        <taxon>Thermoplasmata</taxon>
        <taxon>Thermoplasmatales</taxon>
        <taxon>Thermogymnomonas</taxon>
    </lineage>
</organism>
<name>A0AA37BSH3_9ARCH</name>
<accession>A0AA37BSH3</accession>
<evidence type="ECO:0000256" key="4">
    <source>
        <dbReference type="ARBA" id="ARBA00022840"/>
    </source>
</evidence>
<dbReference type="PANTHER" id="PTHR42711">
    <property type="entry name" value="ABC TRANSPORTER ATP-BINDING PROTEIN"/>
    <property type="match status" value="1"/>
</dbReference>
<comment type="similarity">
    <text evidence="1">Belongs to the ABC transporter superfamily.</text>
</comment>
<keyword evidence="4" id="KW-0067">ATP-binding</keyword>
<proteinExistence type="inferred from homology"/>
<keyword evidence="3" id="KW-0547">Nucleotide-binding</keyword>
<evidence type="ECO:0000313" key="6">
    <source>
        <dbReference type="Proteomes" id="UP000632195"/>
    </source>
</evidence>
<dbReference type="AlphaFoldDB" id="A0AA37BSH3"/>
<keyword evidence="2" id="KW-0813">Transport</keyword>
<dbReference type="Proteomes" id="UP000632195">
    <property type="component" value="Unassembled WGS sequence"/>
</dbReference>
<comment type="caution">
    <text evidence="5">The sequence shown here is derived from an EMBL/GenBank/DDBJ whole genome shotgun (WGS) entry which is preliminary data.</text>
</comment>
<evidence type="ECO:0000256" key="2">
    <source>
        <dbReference type="ARBA" id="ARBA00022448"/>
    </source>
</evidence>
<gene>
    <name evidence="5" type="ORF">GCM10007108_15790</name>
</gene>
<dbReference type="GO" id="GO:0005524">
    <property type="term" value="F:ATP binding"/>
    <property type="evidence" value="ECO:0007669"/>
    <property type="project" value="UniProtKB-KW"/>
</dbReference>
<dbReference type="InterPro" id="IPR050763">
    <property type="entry name" value="ABC_transporter_ATP-binding"/>
</dbReference>
<evidence type="ECO:0000256" key="3">
    <source>
        <dbReference type="ARBA" id="ARBA00022741"/>
    </source>
</evidence>
<evidence type="ECO:0000256" key="1">
    <source>
        <dbReference type="ARBA" id="ARBA00005417"/>
    </source>
</evidence>
<dbReference type="PANTHER" id="PTHR42711:SF5">
    <property type="entry name" value="ABC TRANSPORTER ATP-BINDING PROTEIN NATA"/>
    <property type="match status" value="1"/>
</dbReference>
<evidence type="ECO:0008006" key="7">
    <source>
        <dbReference type="Google" id="ProtNLM"/>
    </source>
</evidence>
<dbReference type="SUPFAM" id="SSF52540">
    <property type="entry name" value="P-loop containing nucleoside triphosphate hydrolases"/>
    <property type="match status" value="1"/>
</dbReference>
<protein>
    <recommendedName>
        <fullName evidence="7">ABC transporter domain-containing protein</fullName>
    </recommendedName>
</protein>
<dbReference type="RefSeq" id="WP_194446417.1">
    <property type="nucleotide sequence ID" value="NZ_BMNY01000003.1"/>
</dbReference>